<evidence type="ECO:0000313" key="1">
    <source>
        <dbReference type="EMBL" id="KAF7829538.1"/>
    </source>
</evidence>
<evidence type="ECO:0000313" key="2">
    <source>
        <dbReference type="Proteomes" id="UP000634136"/>
    </source>
</evidence>
<comment type="caution">
    <text evidence="1">The sequence shown here is derived from an EMBL/GenBank/DDBJ whole genome shotgun (WGS) entry which is preliminary data.</text>
</comment>
<protein>
    <submittedName>
        <fullName evidence="1">Uncharacterized protein</fullName>
    </submittedName>
</protein>
<name>A0A834TW72_9FABA</name>
<gene>
    <name evidence="1" type="ORF">G2W53_011871</name>
</gene>
<reference evidence="1" key="1">
    <citation type="submission" date="2020-09" db="EMBL/GenBank/DDBJ databases">
        <title>Genome-Enabled Discovery of Anthraquinone Biosynthesis in Senna tora.</title>
        <authorList>
            <person name="Kang S.-H."/>
            <person name="Pandey R.P."/>
            <person name="Lee C.-M."/>
            <person name="Sim J.-S."/>
            <person name="Jeong J.-T."/>
            <person name="Choi B.-S."/>
            <person name="Jung M."/>
            <person name="Ginzburg D."/>
            <person name="Zhao K."/>
            <person name="Won S.Y."/>
            <person name="Oh T.-J."/>
            <person name="Yu Y."/>
            <person name="Kim N.-H."/>
            <person name="Lee O.R."/>
            <person name="Lee T.-H."/>
            <person name="Bashyal P."/>
            <person name="Kim T.-S."/>
            <person name="Lee W.-H."/>
            <person name="Kawkins C."/>
            <person name="Kim C.-K."/>
            <person name="Kim J.S."/>
            <person name="Ahn B.O."/>
            <person name="Rhee S.Y."/>
            <person name="Sohng J.K."/>
        </authorList>
    </citation>
    <scope>NUCLEOTIDE SEQUENCE</scope>
    <source>
        <tissue evidence="1">Leaf</tissue>
    </source>
</reference>
<organism evidence="1 2">
    <name type="scientific">Senna tora</name>
    <dbReference type="NCBI Taxonomy" id="362788"/>
    <lineage>
        <taxon>Eukaryota</taxon>
        <taxon>Viridiplantae</taxon>
        <taxon>Streptophyta</taxon>
        <taxon>Embryophyta</taxon>
        <taxon>Tracheophyta</taxon>
        <taxon>Spermatophyta</taxon>
        <taxon>Magnoliopsida</taxon>
        <taxon>eudicotyledons</taxon>
        <taxon>Gunneridae</taxon>
        <taxon>Pentapetalae</taxon>
        <taxon>rosids</taxon>
        <taxon>fabids</taxon>
        <taxon>Fabales</taxon>
        <taxon>Fabaceae</taxon>
        <taxon>Caesalpinioideae</taxon>
        <taxon>Cassia clade</taxon>
        <taxon>Senna</taxon>
    </lineage>
</organism>
<proteinExistence type="predicted"/>
<dbReference type="Proteomes" id="UP000634136">
    <property type="component" value="Unassembled WGS sequence"/>
</dbReference>
<keyword evidence="2" id="KW-1185">Reference proteome</keyword>
<accession>A0A834TW72</accession>
<dbReference type="EMBL" id="JAAIUW010000005">
    <property type="protein sequence ID" value="KAF7829538.1"/>
    <property type="molecule type" value="Genomic_DNA"/>
</dbReference>
<sequence length="71" mass="8214">MFMFHVLIDCPIIQRIWQRAHFDYNSRQYHGSLAKWIFVEGGRNHFHLAAFVEPGENVSDIALLEAKAITG</sequence>
<dbReference type="AlphaFoldDB" id="A0A834TW72"/>
<dbReference type="OrthoDB" id="1193612at2759"/>